<feature type="domain" description="MoaB/Mog" evidence="2">
    <location>
        <begin position="4"/>
        <end position="170"/>
    </location>
</feature>
<dbReference type="SMART" id="SM00852">
    <property type="entry name" value="MoCF_biosynth"/>
    <property type="match status" value="1"/>
</dbReference>
<evidence type="ECO:0000313" key="4">
    <source>
        <dbReference type="Proteomes" id="UP000180098"/>
    </source>
</evidence>
<dbReference type="Pfam" id="PF02464">
    <property type="entry name" value="CinA"/>
    <property type="match status" value="1"/>
</dbReference>
<gene>
    <name evidence="1" type="primary">cinA</name>
    <name evidence="3" type="ORF">BKP35_15940</name>
</gene>
<dbReference type="Gene3D" id="3.30.70.2860">
    <property type="match status" value="1"/>
</dbReference>
<dbReference type="InterPro" id="IPR008135">
    <property type="entry name" value="Competence-induced_CinA"/>
</dbReference>
<dbReference type="AlphaFoldDB" id="A0A1S2LCI5"/>
<dbReference type="InterPro" id="IPR050101">
    <property type="entry name" value="CinA"/>
</dbReference>
<dbReference type="NCBIfam" id="NF001813">
    <property type="entry name" value="PRK00549.1"/>
    <property type="match status" value="1"/>
</dbReference>
<dbReference type="NCBIfam" id="TIGR00177">
    <property type="entry name" value="molyb_syn"/>
    <property type="match status" value="1"/>
</dbReference>
<dbReference type="InterPro" id="IPR041424">
    <property type="entry name" value="CinA_KH"/>
</dbReference>
<protein>
    <recommendedName>
        <fullName evidence="1">Putative competence-damage inducible protein</fullName>
    </recommendedName>
</protein>
<name>A0A1S2LCI5_9BACI</name>
<sequence>MNAEIIAIGSELLLGQISNTNAQFLSKQLANYGVNVYYHNVVGDNANRLKETISQAEKRSNLIIFTGGLGPTKDDLTKETIASVIGRPLVTDDEALNRIEAYFKRRHRTMTENNRKQALIIEGSTVLANDHGMAPGMAFTEKNNHYLLLPGPPKEMEPMFINYGLPFILSQLEETTQITSRVLNFFDIGESQLETELLDLIETQTNPTIAPLAKDGEVTLRLTVKHDNIQVGNSLLDEIEEKILKRVGKFFYGYDDTSLIDETLALLQERNITVASAESYTGGSFCASLTEKAGVSSVYKGSIICYSNDVKRSVLQVPSEVFEKYGAVSSECAKLLAENVRRLLDTDVGISFTGVAGPGQIEEKEVGTVYIAVSTRGRDTKTYPLKLAGTREQIQSRSAKHGLYCLLKQFNKGGNKNDVF</sequence>
<dbReference type="NCBIfam" id="TIGR00200">
    <property type="entry name" value="cinA_nterm"/>
    <property type="match status" value="1"/>
</dbReference>
<dbReference type="Pfam" id="PF00994">
    <property type="entry name" value="MoCF_biosynth"/>
    <property type="match status" value="1"/>
</dbReference>
<dbReference type="Proteomes" id="UP000180098">
    <property type="component" value="Unassembled WGS sequence"/>
</dbReference>
<dbReference type="Gene3D" id="3.90.950.20">
    <property type="entry name" value="CinA-like"/>
    <property type="match status" value="1"/>
</dbReference>
<evidence type="ECO:0000259" key="2">
    <source>
        <dbReference type="SMART" id="SM00852"/>
    </source>
</evidence>
<dbReference type="InterPro" id="IPR008136">
    <property type="entry name" value="CinA_C"/>
</dbReference>
<evidence type="ECO:0000313" key="3">
    <source>
        <dbReference type="EMBL" id="OIJ09970.1"/>
    </source>
</evidence>
<comment type="similarity">
    <text evidence="1">Belongs to the CinA family.</text>
</comment>
<dbReference type="HAMAP" id="MF_00226_B">
    <property type="entry name" value="CinA_B"/>
    <property type="match status" value="1"/>
</dbReference>
<dbReference type="PANTHER" id="PTHR13939:SF0">
    <property type="entry name" value="NMN AMIDOHYDROLASE-LIKE PROTEIN YFAY"/>
    <property type="match status" value="1"/>
</dbReference>
<dbReference type="NCBIfam" id="TIGR00199">
    <property type="entry name" value="PncC_domain"/>
    <property type="match status" value="1"/>
</dbReference>
<dbReference type="PANTHER" id="PTHR13939">
    <property type="entry name" value="NICOTINAMIDE-NUCLEOTIDE AMIDOHYDROLASE PNCC"/>
    <property type="match status" value="1"/>
</dbReference>
<dbReference type="InterPro" id="IPR036653">
    <property type="entry name" value="CinA-like_C"/>
</dbReference>
<reference evidence="3 4" key="1">
    <citation type="submission" date="2016-10" db="EMBL/GenBank/DDBJ databases">
        <title>Draft genome sequences of four alkaliphilic bacteria belonging to the Anaerobacillus genus.</title>
        <authorList>
            <person name="Bassil N.M."/>
            <person name="Lloyd J.R."/>
        </authorList>
    </citation>
    <scope>NUCLEOTIDE SEQUENCE [LARGE SCALE GENOMIC DNA]</scope>
    <source>
        <strain evidence="3 4">DSM 15340</strain>
    </source>
</reference>
<dbReference type="OrthoDB" id="9801454at2"/>
<accession>A0A1S2LCI5</accession>
<dbReference type="Gene3D" id="3.40.980.10">
    <property type="entry name" value="MoaB/Mog-like domain"/>
    <property type="match status" value="1"/>
</dbReference>
<dbReference type="InterPro" id="IPR036425">
    <property type="entry name" value="MoaB/Mog-like_dom_sf"/>
</dbReference>
<dbReference type="PIRSF" id="PIRSF006728">
    <property type="entry name" value="CinA"/>
    <property type="match status" value="1"/>
</dbReference>
<dbReference type="SUPFAM" id="SSF142433">
    <property type="entry name" value="CinA-like"/>
    <property type="match status" value="1"/>
</dbReference>
<proteinExistence type="inferred from homology"/>
<keyword evidence="4" id="KW-1185">Reference proteome</keyword>
<dbReference type="SUPFAM" id="SSF53218">
    <property type="entry name" value="Molybdenum cofactor biosynthesis proteins"/>
    <property type="match status" value="1"/>
</dbReference>
<dbReference type="Pfam" id="PF18146">
    <property type="entry name" value="CinA_KH"/>
    <property type="match status" value="1"/>
</dbReference>
<evidence type="ECO:0000256" key="1">
    <source>
        <dbReference type="HAMAP-Rule" id="MF_00226"/>
    </source>
</evidence>
<comment type="caution">
    <text evidence="3">The sequence shown here is derived from an EMBL/GenBank/DDBJ whole genome shotgun (WGS) entry which is preliminary data.</text>
</comment>
<dbReference type="RefSeq" id="WP_071314357.1">
    <property type="nucleotide sequence ID" value="NZ_MLQQ01000042.1"/>
</dbReference>
<dbReference type="CDD" id="cd00885">
    <property type="entry name" value="cinA"/>
    <property type="match status" value="1"/>
</dbReference>
<organism evidence="3 4">
    <name type="scientific">Anaerobacillus arseniciselenatis</name>
    <dbReference type="NCBI Taxonomy" id="85682"/>
    <lineage>
        <taxon>Bacteria</taxon>
        <taxon>Bacillati</taxon>
        <taxon>Bacillota</taxon>
        <taxon>Bacilli</taxon>
        <taxon>Bacillales</taxon>
        <taxon>Bacillaceae</taxon>
        <taxon>Anaerobacillus</taxon>
    </lineage>
</organism>
<dbReference type="EMBL" id="MLQQ01000042">
    <property type="protein sequence ID" value="OIJ09970.1"/>
    <property type="molecule type" value="Genomic_DNA"/>
</dbReference>
<dbReference type="InterPro" id="IPR001453">
    <property type="entry name" value="MoaB/Mog_dom"/>
</dbReference>